<dbReference type="InterPro" id="IPR021569">
    <property type="entry name" value="TUG-UBL1"/>
</dbReference>
<dbReference type="CDD" id="cd16118">
    <property type="entry name" value="UBX2_UBXN9"/>
    <property type="match status" value="1"/>
</dbReference>
<feature type="domain" description="UBX" evidence="2">
    <location>
        <begin position="329"/>
        <end position="404"/>
    </location>
</feature>
<dbReference type="PROSITE" id="PS50033">
    <property type="entry name" value="UBX"/>
    <property type="match status" value="1"/>
</dbReference>
<dbReference type="InterPro" id="IPR029071">
    <property type="entry name" value="Ubiquitin-like_domsf"/>
</dbReference>
<comment type="caution">
    <text evidence="3">The sequence shown here is derived from an EMBL/GenBank/DDBJ whole genome shotgun (WGS) entry which is preliminary data.</text>
</comment>
<dbReference type="PANTHER" id="PTHR46467:SF1">
    <property type="entry name" value="TETHER CONTAINING UBX DOMAIN FOR GLUT4"/>
    <property type="match status" value="1"/>
</dbReference>
<sequence>MATNSRTVTVLTINGRRQNVKVEPNTTVLEILEQVCTKHNFNAAEYDLKHHNKVMDLSAMFRFSGLPNNALLEMAEAKKIRTEADVQLVVQLEDGSRLDGTFKPSSSLLDVLKAVCADKANSESNPVMIYMRKEVQWEAMDKTTLKSLGLIGGRAIIRLLQRKPEELRVQANVSAPLPQKERPEEKEELPYVRRPQQVAQAKEEVKPMDVDPAPPGSPTASKKPKQDSDCPKPGPSAVKPKQLPEPDPEPLPVPIIHILGDRDAVLFHVESAEQRSFELPDSFFDVTVADVRRMYADLRNKVKDLDEAPLMTTELRQLEDSKRVLNDLARFRVTAIRVQFPDRHVLQGIFKLHETVADVRSFVASFLQDSTLDFHLFTTPPKQILGPESTLVEAKCVPQALLHFGLPEDAPKQDKFLQPALYEQQLSNAAGAAVVVARSRGQVEPAAAAEDAVVDGATSANSEQEQVASGESGSGMNNRLPNANFRPSSVQQPGGEVKLPKWFKPLGK</sequence>
<dbReference type="Gene3D" id="3.10.20.90">
    <property type="entry name" value="Phosphatidylinositol 3-kinase Catalytic Subunit, Chain A, domain 1"/>
    <property type="match status" value="2"/>
</dbReference>
<dbReference type="AlphaFoldDB" id="A0ABD1DGB4"/>
<dbReference type="InterPro" id="IPR001012">
    <property type="entry name" value="UBX_dom"/>
</dbReference>
<dbReference type="EMBL" id="JBEHCU010005793">
    <property type="protein sequence ID" value="KAL1398741.1"/>
    <property type="molecule type" value="Genomic_DNA"/>
</dbReference>
<feature type="region of interest" description="Disordered" evidence="1">
    <location>
        <begin position="447"/>
        <end position="508"/>
    </location>
</feature>
<feature type="compositionally biased region" description="Basic and acidic residues" evidence="1">
    <location>
        <begin position="179"/>
        <end position="191"/>
    </location>
</feature>
<evidence type="ECO:0000313" key="3">
    <source>
        <dbReference type="EMBL" id="KAL1398741.1"/>
    </source>
</evidence>
<feature type="compositionally biased region" description="Low complexity" evidence="1">
    <location>
        <begin position="447"/>
        <end position="457"/>
    </location>
</feature>
<keyword evidence="4" id="KW-1185">Reference proteome</keyword>
<dbReference type="Pfam" id="PF00789">
    <property type="entry name" value="UBX"/>
    <property type="match status" value="1"/>
</dbReference>
<feature type="compositionally biased region" description="Polar residues" evidence="1">
    <location>
        <begin position="458"/>
        <end position="492"/>
    </location>
</feature>
<organism evidence="3 4">
    <name type="scientific">Culex pipiens pipiens</name>
    <name type="common">Northern house mosquito</name>
    <dbReference type="NCBI Taxonomy" id="38569"/>
    <lineage>
        <taxon>Eukaryota</taxon>
        <taxon>Metazoa</taxon>
        <taxon>Ecdysozoa</taxon>
        <taxon>Arthropoda</taxon>
        <taxon>Hexapoda</taxon>
        <taxon>Insecta</taxon>
        <taxon>Pterygota</taxon>
        <taxon>Neoptera</taxon>
        <taxon>Endopterygota</taxon>
        <taxon>Diptera</taxon>
        <taxon>Nematocera</taxon>
        <taxon>Culicoidea</taxon>
        <taxon>Culicidae</taxon>
        <taxon>Culicinae</taxon>
        <taxon>Culicini</taxon>
        <taxon>Culex</taxon>
        <taxon>Culex</taxon>
    </lineage>
</organism>
<reference evidence="3 4" key="1">
    <citation type="submission" date="2024-05" db="EMBL/GenBank/DDBJ databases">
        <title>Culex pipiens pipiens assembly and annotation.</title>
        <authorList>
            <person name="Alout H."/>
            <person name="Durand T."/>
        </authorList>
    </citation>
    <scope>NUCLEOTIDE SEQUENCE [LARGE SCALE GENOMIC DNA]</scope>
    <source>
        <strain evidence="3">HA-2024</strain>
        <tissue evidence="3">Whole body</tissue>
    </source>
</reference>
<dbReference type="Pfam" id="PF11470">
    <property type="entry name" value="TUG-UBL1"/>
    <property type="match status" value="1"/>
</dbReference>
<gene>
    <name evidence="3" type="ORF">pipiens_008724</name>
</gene>
<evidence type="ECO:0000256" key="1">
    <source>
        <dbReference type="SAM" id="MobiDB-lite"/>
    </source>
</evidence>
<feature type="region of interest" description="Disordered" evidence="1">
    <location>
        <begin position="171"/>
        <end position="251"/>
    </location>
</feature>
<dbReference type="SUPFAM" id="SSF54236">
    <property type="entry name" value="Ubiquitin-like"/>
    <property type="match status" value="2"/>
</dbReference>
<dbReference type="CDD" id="cd17075">
    <property type="entry name" value="UBX1_UBXN9"/>
    <property type="match status" value="1"/>
</dbReference>
<evidence type="ECO:0000313" key="4">
    <source>
        <dbReference type="Proteomes" id="UP001562425"/>
    </source>
</evidence>
<dbReference type="CDD" id="cd16105">
    <property type="entry name" value="Ubl_ASPSCR1_like"/>
    <property type="match status" value="1"/>
</dbReference>
<dbReference type="PANTHER" id="PTHR46467">
    <property type="entry name" value="TETHER CONTAINING UBX DOMAIN FOR GLUT4"/>
    <property type="match status" value="1"/>
</dbReference>
<name>A0ABD1DGB4_CULPP</name>
<accession>A0ABD1DGB4</accession>
<proteinExistence type="predicted"/>
<protein>
    <recommendedName>
        <fullName evidence="2">UBX domain-containing protein</fullName>
    </recommendedName>
</protein>
<dbReference type="Proteomes" id="UP001562425">
    <property type="component" value="Unassembled WGS sequence"/>
</dbReference>
<dbReference type="InterPro" id="IPR059238">
    <property type="entry name" value="UBX1_UBXN9"/>
</dbReference>
<evidence type="ECO:0000259" key="2">
    <source>
        <dbReference type="PROSITE" id="PS50033"/>
    </source>
</evidence>